<dbReference type="eggNOG" id="COG0763">
    <property type="taxonomic scope" value="Bacteria"/>
</dbReference>
<dbReference type="UniPathway" id="UPA00973"/>
<dbReference type="GO" id="GO:0016020">
    <property type="term" value="C:membrane"/>
    <property type="evidence" value="ECO:0007669"/>
    <property type="project" value="GOC"/>
</dbReference>
<dbReference type="PANTHER" id="PTHR30372">
    <property type="entry name" value="LIPID-A-DISACCHARIDE SYNTHASE"/>
    <property type="match status" value="1"/>
</dbReference>
<evidence type="ECO:0000256" key="10">
    <source>
        <dbReference type="ARBA" id="ARBA00048975"/>
    </source>
</evidence>
<dbReference type="NCBIfam" id="TIGR00215">
    <property type="entry name" value="lpxB"/>
    <property type="match status" value="1"/>
</dbReference>
<evidence type="ECO:0000256" key="6">
    <source>
        <dbReference type="ARBA" id="ARBA00022556"/>
    </source>
</evidence>
<evidence type="ECO:0000256" key="2">
    <source>
        <dbReference type="ARBA" id="ARBA00007868"/>
    </source>
</evidence>
<accession>G4Q9M9</accession>
<keyword evidence="7 11" id="KW-0328">Glycosyltransferase</keyword>
<comment type="catalytic activity">
    <reaction evidence="10 11">
        <text>a lipid X + a UDP-2-N,3-O-bis[(3R)-3-hydroxyacyl]-alpha-D-glucosamine = a lipid A disaccharide + UDP + H(+)</text>
        <dbReference type="Rhea" id="RHEA:67828"/>
        <dbReference type="ChEBI" id="CHEBI:15378"/>
        <dbReference type="ChEBI" id="CHEBI:58223"/>
        <dbReference type="ChEBI" id="CHEBI:137748"/>
        <dbReference type="ChEBI" id="CHEBI:176338"/>
        <dbReference type="ChEBI" id="CHEBI:176343"/>
        <dbReference type="EC" id="2.4.1.182"/>
    </reaction>
</comment>
<proteinExistence type="inferred from homology"/>
<organism evidence="12 13">
    <name type="scientific">Taylorella asinigenitalis (strain MCE3)</name>
    <dbReference type="NCBI Taxonomy" id="1008459"/>
    <lineage>
        <taxon>Bacteria</taxon>
        <taxon>Pseudomonadati</taxon>
        <taxon>Pseudomonadota</taxon>
        <taxon>Betaproteobacteria</taxon>
        <taxon>Burkholderiales</taxon>
        <taxon>Alcaligenaceae</taxon>
        <taxon>Taylorella</taxon>
    </lineage>
</organism>
<dbReference type="Proteomes" id="UP000009284">
    <property type="component" value="Chromosome"/>
</dbReference>
<protein>
    <recommendedName>
        <fullName evidence="4 11">Lipid-A-disaccharide synthase</fullName>
        <ecNumber evidence="3 11">2.4.1.182</ecNumber>
    </recommendedName>
</protein>
<evidence type="ECO:0000256" key="3">
    <source>
        <dbReference type="ARBA" id="ARBA00012687"/>
    </source>
</evidence>
<evidence type="ECO:0000256" key="1">
    <source>
        <dbReference type="ARBA" id="ARBA00002056"/>
    </source>
</evidence>
<comment type="similarity">
    <text evidence="2 11">Belongs to the LpxB family.</text>
</comment>
<dbReference type="InterPro" id="IPR003835">
    <property type="entry name" value="Glyco_trans_19"/>
</dbReference>
<sequence length="393" mass="43795">MTSISIVAGEPSGDLLASRIIRGLNEKFPNLSTYGIGGENMISEGFKSLYPMSLLTVFGYVDALKRLPSLLSTYKGLKRTLLDNKPDVFIGIDAPDFNLRLEKHLKANGIPSLHFVGPSIWAWRYERIYKIKESVTHMLVLFPFEVENYEKENIPVTYVGHPLASQIPKSIDKIASRQAMGLDLDKNDIILAMLPGSRLSEIKQLSGLFFSTAALIQENYPEIKFLLPVVNDSCKSLITQELRHHNIKNLHLITENSIDPSKPASWAVMQASDCALASSGTATLELALHKKPMVISYKLTPFMKKIMEWKSGQSKPLVPWVGLPNILLREFAVPELLQDDATVQNLLHACLDMIEKIGSADEAQLISKFEQLHNSLSLNTPQIVADVVASYVR</sequence>
<evidence type="ECO:0000256" key="5">
    <source>
        <dbReference type="ARBA" id="ARBA00022516"/>
    </source>
</evidence>
<evidence type="ECO:0000256" key="7">
    <source>
        <dbReference type="ARBA" id="ARBA00022676"/>
    </source>
</evidence>
<dbReference type="RefSeq" id="WP_014111541.1">
    <property type="nucleotide sequence ID" value="NC_016043.1"/>
</dbReference>
<dbReference type="KEGG" id="tas:TASI_0876"/>
<comment type="function">
    <text evidence="1 11">Condensation of UDP-2,3-diacylglucosamine and 2,3-diacylglucosamine-1-phosphate to form lipid A disaccharide, a precursor of lipid A, a phosphorylated glycolipid that anchors the lipopolysaccharide to the outer membrane of the cell.</text>
</comment>
<dbReference type="EC" id="2.4.1.182" evidence="3 11"/>
<keyword evidence="6 11" id="KW-0441">Lipid A biosynthesis</keyword>
<dbReference type="Pfam" id="PF02684">
    <property type="entry name" value="LpxB"/>
    <property type="match status" value="1"/>
</dbReference>
<dbReference type="OrthoDB" id="9801642at2"/>
<dbReference type="STRING" id="1008459.TASI_0876"/>
<dbReference type="SUPFAM" id="SSF53756">
    <property type="entry name" value="UDP-Glycosyltransferase/glycogen phosphorylase"/>
    <property type="match status" value="1"/>
</dbReference>
<evidence type="ECO:0000256" key="4">
    <source>
        <dbReference type="ARBA" id="ARBA00020902"/>
    </source>
</evidence>
<name>G4Q9M9_TAYAM</name>
<keyword evidence="5 11" id="KW-0444">Lipid biosynthesis</keyword>
<keyword evidence="8 11" id="KW-0808">Transferase</keyword>
<keyword evidence="9 11" id="KW-0443">Lipid metabolism</keyword>
<evidence type="ECO:0000256" key="11">
    <source>
        <dbReference type="HAMAP-Rule" id="MF_00392"/>
    </source>
</evidence>
<evidence type="ECO:0000313" key="12">
    <source>
        <dbReference type="EMBL" id="AEP36645.1"/>
    </source>
</evidence>
<evidence type="ECO:0000313" key="13">
    <source>
        <dbReference type="Proteomes" id="UP000009284"/>
    </source>
</evidence>
<keyword evidence="13" id="KW-1185">Reference proteome</keyword>
<dbReference type="GO" id="GO:0009245">
    <property type="term" value="P:lipid A biosynthetic process"/>
    <property type="evidence" value="ECO:0007669"/>
    <property type="project" value="UniProtKB-UniRule"/>
</dbReference>
<evidence type="ECO:0000256" key="8">
    <source>
        <dbReference type="ARBA" id="ARBA00022679"/>
    </source>
</evidence>
<reference key="1">
    <citation type="submission" date="2011-09" db="EMBL/GenBank/DDBJ databases">
        <title>Genomic characterization of the Taylorella genus.</title>
        <authorList>
            <person name="Hebert L."/>
            <person name="Moumen B."/>
            <person name="Pons N."/>
            <person name="Duquesne F."/>
            <person name="Breuil M.-F."/>
            <person name="Goux D."/>
            <person name="Batto J.-M."/>
            <person name="Renault P."/>
            <person name="Laugier C."/>
            <person name="Petry S."/>
        </authorList>
    </citation>
    <scope>NUCLEOTIDE SEQUENCE</scope>
    <source>
        <strain>MCE3</strain>
    </source>
</reference>
<dbReference type="GO" id="GO:0005543">
    <property type="term" value="F:phospholipid binding"/>
    <property type="evidence" value="ECO:0007669"/>
    <property type="project" value="TreeGrafter"/>
</dbReference>
<dbReference type="PANTHER" id="PTHR30372:SF4">
    <property type="entry name" value="LIPID-A-DISACCHARIDE SYNTHASE, MITOCHONDRIAL-RELATED"/>
    <property type="match status" value="1"/>
</dbReference>
<dbReference type="GO" id="GO:0008915">
    <property type="term" value="F:lipid-A-disaccharide synthase activity"/>
    <property type="evidence" value="ECO:0007669"/>
    <property type="project" value="UniProtKB-UniRule"/>
</dbReference>
<gene>
    <name evidence="11" type="primary">lpxB</name>
    <name evidence="12" type="ordered locus">TASI_0876</name>
</gene>
<evidence type="ECO:0000256" key="9">
    <source>
        <dbReference type="ARBA" id="ARBA00023098"/>
    </source>
</evidence>
<dbReference type="HOGENOM" id="CLU_036577_3_0_4"/>
<reference evidence="12 13" key="2">
    <citation type="journal article" date="2012" name="PLoS ONE">
        <title>Genomic characterization of the taylorella genus.</title>
        <authorList>
            <person name="Hebert L."/>
            <person name="Moumen B."/>
            <person name="Pons N."/>
            <person name="Duquesne F."/>
            <person name="Breuil M.F."/>
            <person name="Goux D."/>
            <person name="Batto J.M."/>
            <person name="Laugier C."/>
            <person name="Renault P."/>
            <person name="Petry S."/>
        </authorList>
    </citation>
    <scope>NUCLEOTIDE SEQUENCE [LARGE SCALE GENOMIC DNA]</scope>
    <source>
        <strain evidence="12 13">MCE3</strain>
    </source>
</reference>
<comment type="pathway">
    <text evidence="11">Bacterial outer membrane biogenesis; LPS lipid A biosynthesis.</text>
</comment>
<dbReference type="HAMAP" id="MF_00392">
    <property type="entry name" value="LpxB"/>
    <property type="match status" value="1"/>
</dbReference>
<dbReference type="EMBL" id="CP003059">
    <property type="protein sequence ID" value="AEP36645.1"/>
    <property type="molecule type" value="Genomic_DNA"/>
</dbReference>
<dbReference type="AlphaFoldDB" id="G4Q9M9"/>